<evidence type="ECO:0000313" key="6">
    <source>
        <dbReference type="Proteomes" id="UP000242205"/>
    </source>
</evidence>
<dbReference type="AlphaFoldDB" id="A0A2I6S4E9"/>
<comment type="subcellular location">
    <subcellularLocation>
        <location evidence="1">Membrane</location>
    </subcellularLocation>
</comment>
<reference evidence="5 6" key="1">
    <citation type="submission" date="2018-01" db="EMBL/GenBank/DDBJ databases">
        <authorList>
            <person name="Fu G.-Y."/>
        </authorList>
    </citation>
    <scope>NUCLEOTIDE SEQUENCE [LARGE SCALE GENOMIC DNA]</scope>
    <source>
        <strain evidence="5 6">SY39</strain>
    </source>
</reference>
<dbReference type="Proteomes" id="UP000242205">
    <property type="component" value="Chromosome"/>
</dbReference>
<keyword evidence="3" id="KW-0732">Signal</keyword>
<dbReference type="PANTHER" id="PTHR35603:SF2">
    <property type="entry name" value="OUTER MEMBRANE LIPOPROTEIN"/>
    <property type="match status" value="1"/>
</dbReference>
<dbReference type="InterPro" id="IPR051407">
    <property type="entry name" value="Bact_OM_lipoprot/Surf_antigen"/>
</dbReference>
<protein>
    <recommendedName>
        <fullName evidence="4">Glycine zipper 2TM domain-containing protein</fullName>
    </recommendedName>
</protein>
<dbReference type="OrthoDB" id="5296356at2"/>
<name>A0A2I6S4E9_9RHOO</name>
<gene>
    <name evidence="5" type="ORF">C0099_03710</name>
</gene>
<evidence type="ECO:0000313" key="5">
    <source>
        <dbReference type="EMBL" id="AUN94125.1"/>
    </source>
</evidence>
<dbReference type="GO" id="GO:0019867">
    <property type="term" value="C:outer membrane"/>
    <property type="evidence" value="ECO:0007669"/>
    <property type="project" value="InterPro"/>
</dbReference>
<keyword evidence="6" id="KW-1185">Reference proteome</keyword>
<dbReference type="PANTHER" id="PTHR35603">
    <property type="match status" value="1"/>
</dbReference>
<dbReference type="Pfam" id="PF05433">
    <property type="entry name" value="Rick_17kDa_Anti"/>
    <property type="match status" value="1"/>
</dbReference>
<evidence type="ECO:0000256" key="3">
    <source>
        <dbReference type="SAM" id="SignalP"/>
    </source>
</evidence>
<dbReference type="RefSeq" id="WP_102246197.1">
    <property type="nucleotide sequence ID" value="NZ_CP025682.1"/>
</dbReference>
<feature type="domain" description="Glycine zipper 2TM" evidence="4">
    <location>
        <begin position="68"/>
        <end position="108"/>
    </location>
</feature>
<dbReference type="InterPro" id="IPR008816">
    <property type="entry name" value="Gly_zipper_2TM_dom"/>
</dbReference>
<keyword evidence="2" id="KW-0472">Membrane</keyword>
<dbReference type="EMBL" id="CP025682">
    <property type="protein sequence ID" value="AUN94125.1"/>
    <property type="molecule type" value="Genomic_DNA"/>
</dbReference>
<feature type="signal peptide" evidence="3">
    <location>
        <begin position="1"/>
        <end position="24"/>
    </location>
</feature>
<organism evidence="5 6">
    <name type="scientific">Pseudazoarcus pumilus</name>
    <dbReference type="NCBI Taxonomy" id="2067960"/>
    <lineage>
        <taxon>Bacteria</taxon>
        <taxon>Pseudomonadati</taxon>
        <taxon>Pseudomonadota</taxon>
        <taxon>Betaproteobacteria</taxon>
        <taxon>Rhodocyclales</taxon>
        <taxon>Zoogloeaceae</taxon>
        <taxon>Pseudazoarcus</taxon>
    </lineage>
</organism>
<proteinExistence type="predicted"/>
<accession>A0A2I6S4E9</accession>
<sequence>MKSRALRNLAVGGALACLMATSFAAPPPHAPAHGWRAKNDPAYAGYTGHRWERDYGILGGRCDRSGVAAVLGAAVGGVVGSQVGDGDGRRIAILAGTVIGAIVGAEIGRRMDRADEACIAHGLELARDHQPVRWDAPGGLHYTLTPLGPHRDRPECRVFSLDIEGTRRESARGVGCRQNDGNWTLRGL</sequence>
<evidence type="ECO:0000256" key="2">
    <source>
        <dbReference type="ARBA" id="ARBA00023136"/>
    </source>
</evidence>
<feature type="chain" id="PRO_5014468100" description="Glycine zipper 2TM domain-containing protein" evidence="3">
    <location>
        <begin position="25"/>
        <end position="188"/>
    </location>
</feature>
<dbReference type="KEGG" id="atw:C0099_03710"/>
<evidence type="ECO:0000256" key="1">
    <source>
        <dbReference type="ARBA" id="ARBA00004370"/>
    </source>
</evidence>
<evidence type="ECO:0000259" key="4">
    <source>
        <dbReference type="Pfam" id="PF05433"/>
    </source>
</evidence>